<dbReference type="RefSeq" id="WP_175559958.1">
    <property type="nucleotide sequence ID" value="NZ_FOMG01000010.1"/>
</dbReference>
<dbReference type="EMBL" id="FOMG01000010">
    <property type="protein sequence ID" value="SFC80551.1"/>
    <property type="molecule type" value="Genomic_DNA"/>
</dbReference>
<accession>A0A1I1M576</accession>
<reference evidence="1 2" key="1">
    <citation type="submission" date="2016-10" db="EMBL/GenBank/DDBJ databases">
        <authorList>
            <person name="de Groot N.N."/>
        </authorList>
    </citation>
    <scope>NUCLEOTIDE SEQUENCE [LARGE SCALE GENOMIC DNA]</scope>
    <source>
        <strain evidence="1 2">DSM 12992</strain>
    </source>
</reference>
<dbReference type="Proteomes" id="UP000199263">
    <property type="component" value="Unassembled WGS sequence"/>
</dbReference>
<proteinExistence type="predicted"/>
<evidence type="ECO:0000313" key="2">
    <source>
        <dbReference type="Proteomes" id="UP000199263"/>
    </source>
</evidence>
<dbReference type="STRING" id="119641.SAMN05421842_11020"/>
<name>A0A1I1M576_9CLOT</name>
<sequence length="55" mass="6367">MVSKDFFSTITVPSKNILRDKNKYTLNYSFDNSYSSHEFSNLVLNSNLENGNMIK</sequence>
<dbReference type="AlphaFoldDB" id="A0A1I1M576"/>
<gene>
    <name evidence="1" type="ORF">SAMN05421842_11020</name>
</gene>
<organism evidence="1 2">
    <name type="scientific">Clostridium uliginosum</name>
    <dbReference type="NCBI Taxonomy" id="119641"/>
    <lineage>
        <taxon>Bacteria</taxon>
        <taxon>Bacillati</taxon>
        <taxon>Bacillota</taxon>
        <taxon>Clostridia</taxon>
        <taxon>Eubacteriales</taxon>
        <taxon>Clostridiaceae</taxon>
        <taxon>Clostridium</taxon>
    </lineage>
</organism>
<keyword evidence="2" id="KW-1185">Reference proteome</keyword>
<protein>
    <submittedName>
        <fullName evidence="1">Uncharacterized protein</fullName>
    </submittedName>
</protein>
<evidence type="ECO:0000313" key="1">
    <source>
        <dbReference type="EMBL" id="SFC80551.1"/>
    </source>
</evidence>